<evidence type="ECO:0000259" key="3">
    <source>
        <dbReference type="Pfam" id="PF13193"/>
    </source>
</evidence>
<dbReference type="Pfam" id="PF13193">
    <property type="entry name" value="AMP-binding_C"/>
    <property type="match status" value="1"/>
</dbReference>
<dbReference type="SUPFAM" id="SSF56801">
    <property type="entry name" value="Acetyl-CoA synthetase-like"/>
    <property type="match status" value="1"/>
</dbReference>
<sequence>MKGLIKVVDEEGKTVCRGERGELLARGYNIMRGYWGDEERTKKELTEDHWYHTGDTATMTADGSVDIVGRTKDMIIRGGENIYPTEIEQFLFKHPAIEDAQVIGVPDDRLGEEVCVWIRLREGKLLTVEELKAYCKGKIAHYKIPRYVLFKKESDFPITATGKVKKYELRRISREELGLDQNQTSRDRLTMSNVI</sequence>
<name>A0AA39HVY5_9BILA</name>
<evidence type="ECO:0000256" key="1">
    <source>
        <dbReference type="ARBA" id="ARBA00006432"/>
    </source>
</evidence>
<dbReference type="GO" id="GO:0031956">
    <property type="term" value="F:medium-chain fatty acid-CoA ligase activity"/>
    <property type="evidence" value="ECO:0007669"/>
    <property type="project" value="TreeGrafter"/>
</dbReference>
<dbReference type="InterPro" id="IPR042099">
    <property type="entry name" value="ANL_N_sf"/>
</dbReference>
<organism evidence="4 5">
    <name type="scientific">Steinernema hermaphroditum</name>
    <dbReference type="NCBI Taxonomy" id="289476"/>
    <lineage>
        <taxon>Eukaryota</taxon>
        <taxon>Metazoa</taxon>
        <taxon>Ecdysozoa</taxon>
        <taxon>Nematoda</taxon>
        <taxon>Chromadorea</taxon>
        <taxon>Rhabditida</taxon>
        <taxon>Tylenchina</taxon>
        <taxon>Panagrolaimomorpha</taxon>
        <taxon>Strongyloidoidea</taxon>
        <taxon>Steinernematidae</taxon>
        <taxon>Steinernema</taxon>
    </lineage>
</organism>
<evidence type="ECO:0000313" key="5">
    <source>
        <dbReference type="Proteomes" id="UP001175271"/>
    </source>
</evidence>
<dbReference type="Gene3D" id="3.40.50.12780">
    <property type="entry name" value="N-terminal domain of ligase-like"/>
    <property type="match status" value="1"/>
</dbReference>
<dbReference type="PANTHER" id="PTHR43201:SF5">
    <property type="entry name" value="MEDIUM-CHAIN ACYL-COA LIGASE ACSF2, MITOCHONDRIAL"/>
    <property type="match status" value="1"/>
</dbReference>
<keyword evidence="5" id="KW-1185">Reference proteome</keyword>
<gene>
    <name evidence="4" type="ORF">QR680_006565</name>
</gene>
<protein>
    <recommendedName>
        <fullName evidence="3">AMP-binding enzyme C-terminal domain-containing protein</fullName>
    </recommendedName>
</protein>
<dbReference type="InterPro" id="IPR045851">
    <property type="entry name" value="AMP-bd_C_sf"/>
</dbReference>
<dbReference type="PANTHER" id="PTHR43201">
    <property type="entry name" value="ACYL-COA SYNTHETASE"/>
    <property type="match status" value="1"/>
</dbReference>
<dbReference type="EMBL" id="JAUCMV010000003">
    <property type="protein sequence ID" value="KAK0413046.1"/>
    <property type="molecule type" value="Genomic_DNA"/>
</dbReference>
<dbReference type="GO" id="GO:0006631">
    <property type="term" value="P:fatty acid metabolic process"/>
    <property type="evidence" value="ECO:0007669"/>
    <property type="project" value="TreeGrafter"/>
</dbReference>
<dbReference type="Gene3D" id="3.30.300.30">
    <property type="match status" value="1"/>
</dbReference>
<evidence type="ECO:0000256" key="2">
    <source>
        <dbReference type="ARBA" id="ARBA00022598"/>
    </source>
</evidence>
<evidence type="ECO:0000313" key="4">
    <source>
        <dbReference type="EMBL" id="KAK0413046.1"/>
    </source>
</evidence>
<proteinExistence type="inferred from homology"/>
<dbReference type="AlphaFoldDB" id="A0AA39HVY5"/>
<feature type="domain" description="AMP-binding enzyme C-terminal" evidence="3">
    <location>
        <begin position="86"/>
        <end position="163"/>
    </location>
</feature>
<comment type="similarity">
    <text evidence="1">Belongs to the ATP-dependent AMP-binding enzyme family.</text>
</comment>
<keyword evidence="2" id="KW-0436">Ligase</keyword>
<dbReference type="InterPro" id="IPR025110">
    <property type="entry name" value="AMP-bd_C"/>
</dbReference>
<accession>A0AA39HVY5</accession>
<reference evidence="4" key="1">
    <citation type="submission" date="2023-06" db="EMBL/GenBank/DDBJ databases">
        <title>Genomic analysis of the entomopathogenic nematode Steinernema hermaphroditum.</title>
        <authorList>
            <person name="Schwarz E.M."/>
            <person name="Heppert J.K."/>
            <person name="Baniya A."/>
            <person name="Schwartz H.T."/>
            <person name="Tan C.-H."/>
            <person name="Antoshechkin I."/>
            <person name="Sternberg P.W."/>
            <person name="Goodrich-Blair H."/>
            <person name="Dillman A.R."/>
        </authorList>
    </citation>
    <scope>NUCLEOTIDE SEQUENCE</scope>
    <source>
        <strain evidence="4">PS9179</strain>
        <tissue evidence="4">Whole animal</tissue>
    </source>
</reference>
<dbReference type="FunFam" id="3.30.300.30:FF:000008">
    <property type="entry name" value="2,3-dihydroxybenzoate-AMP ligase"/>
    <property type="match status" value="1"/>
</dbReference>
<dbReference type="Proteomes" id="UP001175271">
    <property type="component" value="Unassembled WGS sequence"/>
</dbReference>
<comment type="caution">
    <text evidence="4">The sequence shown here is derived from an EMBL/GenBank/DDBJ whole genome shotgun (WGS) entry which is preliminary data.</text>
</comment>